<evidence type="ECO:0000256" key="6">
    <source>
        <dbReference type="SAM" id="MobiDB-lite"/>
    </source>
</evidence>
<evidence type="ECO:0000313" key="10">
    <source>
        <dbReference type="Proteomes" id="UP000516305"/>
    </source>
</evidence>
<keyword evidence="10" id="KW-1185">Reference proteome</keyword>
<evidence type="ECO:0000256" key="3">
    <source>
        <dbReference type="ARBA" id="ARBA00022692"/>
    </source>
</evidence>
<proteinExistence type="predicted"/>
<protein>
    <submittedName>
        <fullName evidence="9">MMPL family transporter</fullName>
    </submittedName>
</protein>
<reference evidence="9 10" key="1">
    <citation type="submission" date="2020-08" db="EMBL/GenBank/DDBJ databases">
        <title>Croceimicrobium hydrocarbonivorans gen. nov., sp. nov., a novel marine bacterium isolated from a bacterial consortium that degrades polyethylene terephthalate.</title>
        <authorList>
            <person name="Liu R."/>
        </authorList>
    </citation>
    <scope>NUCLEOTIDE SEQUENCE [LARGE SCALE GENOMIC DNA]</scope>
    <source>
        <strain evidence="9 10">A20-9</strain>
    </source>
</reference>
<comment type="subcellular location">
    <subcellularLocation>
        <location evidence="1">Cell membrane</location>
        <topology evidence="1">Multi-pass membrane protein</topology>
    </subcellularLocation>
</comment>
<keyword evidence="2" id="KW-1003">Cell membrane</keyword>
<dbReference type="Proteomes" id="UP000516305">
    <property type="component" value="Chromosome"/>
</dbReference>
<feature type="transmembrane region" description="Helical" evidence="7">
    <location>
        <begin position="289"/>
        <end position="313"/>
    </location>
</feature>
<dbReference type="GO" id="GO:0005886">
    <property type="term" value="C:plasma membrane"/>
    <property type="evidence" value="ECO:0007669"/>
    <property type="project" value="UniProtKB-SubCell"/>
</dbReference>
<feature type="transmembrane region" description="Helical" evidence="7">
    <location>
        <begin position="222"/>
        <end position="242"/>
    </location>
</feature>
<feature type="region of interest" description="Disordered" evidence="6">
    <location>
        <begin position="755"/>
        <end position="785"/>
    </location>
</feature>
<dbReference type="Pfam" id="PF03176">
    <property type="entry name" value="MMPL"/>
    <property type="match status" value="2"/>
</dbReference>
<keyword evidence="4 7" id="KW-1133">Transmembrane helix</keyword>
<dbReference type="RefSeq" id="WP_210760003.1">
    <property type="nucleotide sequence ID" value="NZ_CP060139.1"/>
</dbReference>
<organism evidence="9 10">
    <name type="scientific">Croceimicrobium hydrocarbonivorans</name>
    <dbReference type="NCBI Taxonomy" id="2761580"/>
    <lineage>
        <taxon>Bacteria</taxon>
        <taxon>Pseudomonadati</taxon>
        <taxon>Bacteroidota</taxon>
        <taxon>Flavobacteriia</taxon>
        <taxon>Flavobacteriales</taxon>
        <taxon>Owenweeksiaceae</taxon>
        <taxon>Croceimicrobium</taxon>
    </lineage>
</organism>
<dbReference type="KEGG" id="chyd:H4K34_06440"/>
<feature type="transmembrane region" description="Helical" evidence="7">
    <location>
        <begin position="381"/>
        <end position="401"/>
    </location>
</feature>
<feature type="transmembrane region" description="Helical" evidence="7">
    <location>
        <begin position="325"/>
        <end position="347"/>
    </location>
</feature>
<feature type="transmembrane region" description="Helical" evidence="7">
    <location>
        <begin position="709"/>
        <end position="736"/>
    </location>
</feature>
<evidence type="ECO:0000256" key="1">
    <source>
        <dbReference type="ARBA" id="ARBA00004651"/>
    </source>
</evidence>
<dbReference type="EMBL" id="CP060139">
    <property type="protein sequence ID" value="QNR25475.1"/>
    <property type="molecule type" value="Genomic_DNA"/>
</dbReference>
<dbReference type="PANTHER" id="PTHR33406:SF12">
    <property type="entry name" value="BLR2997 PROTEIN"/>
    <property type="match status" value="1"/>
</dbReference>
<feature type="domain" description="SSD" evidence="8">
    <location>
        <begin position="607"/>
        <end position="737"/>
    </location>
</feature>
<sequence length="785" mass="88292">MLSFFMAWEGQYVQVSFKFSRLLPKTDSAQVEYDVFRERFNQVGNTVVLAIDSFDVFDPELYPQWQRLQDELNAIPGVAGVLSPVNAYNLLRNDSIQKLYYQSMNPGFRSGKLDSMRNLFGNLPFYEGLLRSEDGQVPLMLVQIDPEQLYVRQIVTIVESIKESVEVAEAHMGRDIKISGLPHIRMANTKKVSKEIFLLVGLAMLVTALILFAFLRSARAMFISLGVVFLGVLWSFGLISVLDYEISMLSSLIPSLVIVIGVPNCIFLINKYHSEFKNHGNRIKALQRVIRKIGAATLMTNATTALGFASLILTDSTILKEFGVVASLNVMMVFVISIIVIPVYYSFARPPKQRHYKHLEKRWIKSFIDWLIRSSMYHRPYVYSGLVLLLVIAGIGISKIYTTGNLSEEFKKSDPVFQDLRFLEERFGGVVPLELVIDTRNAGGAYKNSTLKRIDRLQEAMQEVPGVSKALSIVNGLKFVKQAYYRGEPDFYELPGAQDRSFVLSYIPNDSKDGNSLMQSMVDSTGRYARISMQVEDMGKEESAYLQEALRANIAEIFPADRYDVTVTGAWMVFQKGTTYLIKNLIVSLGLAISVIALVMAFIFRSFAMVLVSMVPNLFPLLMTAGIMGFFGIPLKPSTILVFSVAFGISIDDTIHFLAKYRQELKITRYNIGQSVLLAIRETGVSMFYTSVVLFFGFSVFTASSFGGIVALGILVSITLIIAMIGNLLLLPSLLLSFEKMIINKSFTEPYITIYEEDEDDDEEDDEPDFPRHEAQGPKEELPIE</sequence>
<dbReference type="AlphaFoldDB" id="A0A7H0VIC7"/>
<evidence type="ECO:0000313" key="9">
    <source>
        <dbReference type="EMBL" id="QNR25475.1"/>
    </source>
</evidence>
<dbReference type="InterPro" id="IPR004869">
    <property type="entry name" value="MMPL_dom"/>
</dbReference>
<gene>
    <name evidence="9" type="ORF">H4K34_06440</name>
</gene>
<feature type="compositionally biased region" description="Acidic residues" evidence="6">
    <location>
        <begin position="755"/>
        <end position="768"/>
    </location>
</feature>
<feature type="transmembrane region" description="Helical" evidence="7">
    <location>
        <begin position="248"/>
        <end position="269"/>
    </location>
</feature>
<dbReference type="Gene3D" id="1.20.1640.10">
    <property type="entry name" value="Multidrug efflux transporter AcrB transmembrane domain"/>
    <property type="match status" value="2"/>
</dbReference>
<evidence type="ECO:0000259" key="8">
    <source>
        <dbReference type="PROSITE" id="PS50156"/>
    </source>
</evidence>
<dbReference type="SUPFAM" id="SSF82866">
    <property type="entry name" value="Multidrug efflux transporter AcrB transmembrane domain"/>
    <property type="match status" value="2"/>
</dbReference>
<feature type="domain" description="SSD" evidence="8">
    <location>
        <begin position="222"/>
        <end position="347"/>
    </location>
</feature>
<evidence type="ECO:0000256" key="2">
    <source>
        <dbReference type="ARBA" id="ARBA00022475"/>
    </source>
</evidence>
<feature type="transmembrane region" description="Helical" evidence="7">
    <location>
        <begin position="680"/>
        <end position="703"/>
    </location>
</feature>
<dbReference type="PROSITE" id="PS50156">
    <property type="entry name" value="SSD"/>
    <property type="match status" value="2"/>
</dbReference>
<name>A0A7H0VIC7_9FLAO</name>
<dbReference type="InterPro" id="IPR000731">
    <property type="entry name" value="SSD"/>
</dbReference>
<feature type="transmembrane region" description="Helical" evidence="7">
    <location>
        <begin position="196"/>
        <end position="215"/>
    </location>
</feature>
<feature type="transmembrane region" description="Helical" evidence="7">
    <location>
        <begin position="639"/>
        <end position="659"/>
    </location>
</feature>
<keyword evidence="5 7" id="KW-0472">Membrane</keyword>
<keyword evidence="3 7" id="KW-0812">Transmembrane</keyword>
<dbReference type="InterPro" id="IPR050545">
    <property type="entry name" value="Mycobact_MmpL"/>
</dbReference>
<dbReference type="PANTHER" id="PTHR33406">
    <property type="entry name" value="MEMBRANE PROTEIN MJ1562-RELATED"/>
    <property type="match status" value="1"/>
</dbReference>
<feature type="transmembrane region" description="Helical" evidence="7">
    <location>
        <begin position="611"/>
        <end position="633"/>
    </location>
</feature>
<evidence type="ECO:0000256" key="4">
    <source>
        <dbReference type="ARBA" id="ARBA00022989"/>
    </source>
</evidence>
<accession>A0A7H0VIC7</accession>
<evidence type="ECO:0000256" key="7">
    <source>
        <dbReference type="SAM" id="Phobius"/>
    </source>
</evidence>
<feature type="transmembrane region" description="Helical" evidence="7">
    <location>
        <begin position="585"/>
        <end position="604"/>
    </location>
</feature>
<feature type="compositionally biased region" description="Basic and acidic residues" evidence="6">
    <location>
        <begin position="769"/>
        <end position="785"/>
    </location>
</feature>
<evidence type="ECO:0000256" key="5">
    <source>
        <dbReference type="ARBA" id="ARBA00023136"/>
    </source>
</evidence>